<dbReference type="InterPro" id="IPR008514">
    <property type="entry name" value="T6SS_Hcp"/>
</dbReference>
<dbReference type="EMBL" id="CP079838">
    <property type="protein sequence ID" value="QXX19953.1"/>
    <property type="molecule type" value="Genomic_DNA"/>
</dbReference>
<organism evidence="2">
    <name type="scientific">Salmonella enterica subsp. salamae</name>
    <dbReference type="NCBI Taxonomy" id="59202"/>
    <lineage>
        <taxon>Bacteria</taxon>
        <taxon>Pseudomonadati</taxon>
        <taxon>Pseudomonadota</taxon>
        <taxon>Gammaproteobacteria</taxon>
        <taxon>Enterobacterales</taxon>
        <taxon>Enterobacteriaceae</taxon>
        <taxon>Salmonella</taxon>
    </lineage>
</organism>
<dbReference type="Gene3D" id="2.30.110.20">
    <property type="entry name" value="Hcp1-like"/>
    <property type="match status" value="1"/>
</dbReference>
<dbReference type="SUPFAM" id="SSF141452">
    <property type="entry name" value="Hcp1-like"/>
    <property type="match status" value="1"/>
</dbReference>
<dbReference type="EMBL" id="CP079836">
    <property type="protein sequence ID" value="QXX15425.1"/>
    <property type="molecule type" value="Genomic_DNA"/>
</dbReference>
<sequence length="160" mass="18037">MANLSYLTLVGEKQGKISEGCSSQKSVGNKAQIAHTDEIMVYALMHSISRNQNVNHHELVITKPVDKSSPLLAKAISDNEIMTTCDFTLYRTSKEGISQPYYTIRLSKARISNIDFVTPHSVMEKEIDPQERVSFVYETISWDHMIAGTSTISNWVDRVQ</sequence>
<dbReference type="NCBIfam" id="TIGR03344">
    <property type="entry name" value="VI_effect_Hcp1"/>
    <property type="match status" value="1"/>
</dbReference>
<name>A0A344R5E8_SALER</name>
<accession>A0A3Z3Q7E4</accession>
<dbReference type="Pfam" id="PF05638">
    <property type="entry name" value="T6SS_HCP"/>
    <property type="match status" value="1"/>
</dbReference>
<dbReference type="Proteomes" id="UP000839852">
    <property type="component" value="Unassembled WGS sequence"/>
</dbReference>
<dbReference type="PANTHER" id="PTHR34319:SF7">
    <property type="entry name" value="HNH ENDONUCLEASE DOMAIN-CONTAINING PROTEIN"/>
    <property type="match status" value="1"/>
</dbReference>
<dbReference type="InterPro" id="IPR036624">
    <property type="entry name" value="Hcp1-lik_sf"/>
</dbReference>
<dbReference type="PANTHER" id="PTHR34319">
    <property type="entry name" value="MAJOR EXPORTED PROTEIN"/>
    <property type="match status" value="1"/>
</dbReference>
<dbReference type="AlphaFoldDB" id="A0A344R5E8"/>
<evidence type="ECO:0000313" key="2">
    <source>
        <dbReference type="EMBL" id="ECI4011956.1"/>
    </source>
</evidence>
<gene>
    <name evidence="2" type="ORF">DN310_22200</name>
    <name evidence="1" type="ORF">DPA05_22380</name>
    <name evidence="4" type="ORF">JMJ83_18560</name>
    <name evidence="3" type="ORF">JMJ86_19145</name>
</gene>
<proteinExistence type="predicted"/>
<dbReference type="EMBL" id="AAIVAV010000036">
    <property type="protein sequence ID" value="ECI4011956.1"/>
    <property type="molecule type" value="Genomic_DNA"/>
</dbReference>
<accession>A0A344R5E8</accession>
<dbReference type="Proteomes" id="UP000839598">
    <property type="component" value="Unassembled WGS sequence"/>
</dbReference>
<reference evidence="3" key="2">
    <citation type="submission" date="2021-07" db="EMBL/GenBank/DDBJ databases">
        <title>Whole-Genome Sequences of non-enterica strains of Salmonella enterica isolated from poultry houses.</title>
        <authorList>
            <person name="Lamas A."/>
            <person name="Regal P."/>
            <person name="Miranda J.M."/>
            <person name="Vazquez B."/>
            <person name="Cepeda A."/>
            <person name="Franco C.M."/>
        </authorList>
    </citation>
    <scope>NUCLEOTIDE SEQUENCE</scope>
    <source>
        <strain evidence="3">LHICA_SA1</strain>
        <strain evidence="4">LHICA_SA3</strain>
    </source>
</reference>
<dbReference type="InterPro" id="IPR052947">
    <property type="entry name" value="T6SS_Hcp1_domain"/>
</dbReference>
<protein>
    <submittedName>
        <fullName evidence="3">Hcp family type VI secretion system effector</fullName>
    </submittedName>
    <submittedName>
        <fullName evidence="2">Type VI secretion system tube protein Hcp</fullName>
    </submittedName>
</protein>
<dbReference type="EMBL" id="AAIIOQ010000036">
    <property type="protein sequence ID" value="ECE6362357.1"/>
    <property type="molecule type" value="Genomic_DNA"/>
</dbReference>
<evidence type="ECO:0000313" key="3">
    <source>
        <dbReference type="EMBL" id="QXX15425.1"/>
    </source>
</evidence>
<reference evidence="2" key="1">
    <citation type="submission" date="2018-06" db="EMBL/GenBank/DDBJ databases">
        <authorList>
            <person name="Ashton P.M."/>
            <person name="Dallman T."/>
            <person name="Nair S."/>
            <person name="De Pinna E."/>
            <person name="Peters T."/>
            <person name="Grant K."/>
        </authorList>
    </citation>
    <scope>NUCLEOTIDE SEQUENCE [LARGE SCALE GENOMIC DNA]</scope>
    <source>
        <strain evidence="2">275803</strain>
        <strain evidence="1">319688</strain>
    </source>
</reference>
<evidence type="ECO:0000313" key="4">
    <source>
        <dbReference type="EMBL" id="QXX19953.1"/>
    </source>
</evidence>
<evidence type="ECO:0000313" key="1">
    <source>
        <dbReference type="EMBL" id="ECE6362357.1"/>
    </source>
</evidence>
<dbReference type="RefSeq" id="WP_000002329.1">
    <property type="nucleotide sequence ID" value="NZ_CP079838.1"/>
</dbReference>
<dbReference type="STRING" id="1243604.LFZ48_13420"/>